<protein>
    <submittedName>
        <fullName evidence="2">Putative phosphotransferase</fullName>
    </submittedName>
</protein>
<dbReference type="InterPro" id="IPR041726">
    <property type="entry name" value="ACAD10_11_N"/>
</dbReference>
<dbReference type="AlphaFoldDB" id="A0A7I7T9Q5"/>
<organism evidence="2 3">
    <name type="scientific">Mycolicibacterium helvum</name>
    <dbReference type="NCBI Taxonomy" id="1534349"/>
    <lineage>
        <taxon>Bacteria</taxon>
        <taxon>Bacillati</taxon>
        <taxon>Actinomycetota</taxon>
        <taxon>Actinomycetes</taxon>
        <taxon>Mycobacteriales</taxon>
        <taxon>Mycobacteriaceae</taxon>
        <taxon>Mycolicibacterium</taxon>
    </lineage>
</organism>
<dbReference type="KEGG" id="mhev:MHEL_40510"/>
<dbReference type="Gene3D" id="3.90.1200.10">
    <property type="match status" value="1"/>
</dbReference>
<sequence length="377" mass="41344">MALKNTVDTELAAKRLTEWLSQKVHGAQEPAVTDVRVPSAGGLSNETVMFTAAWSQGGTRTIRNLVARVQPSSPGVFPQYDLSKEARVLSALAQHSSVPVPQVRFLEQDPSIFGAPFLVMDKVDGRVPADDPPFTAAGWILDDLSPDERRRLWQQSIDTLAAIHAVDWRTAGLEFLDTADNHSGLEACMSFWRRTFAWAADGEPNPTIEAALDWLEHNKPDGATAPLVLNWGDARVGNIIYGDDRSPAAVLDWEMVELAHREQDLGWWLFIMRYYTEGIGQALPAGIPDRDETLRYYEQATGQTLGDIDYYETFAATRLSILMVRAAHMMIAAGLLPSDAPMSQSNPASNLLARLLDLPAPEGTSTSFAGNRGVSAQ</sequence>
<dbReference type="InterPro" id="IPR051678">
    <property type="entry name" value="AGP_Transferase"/>
</dbReference>
<evidence type="ECO:0000313" key="2">
    <source>
        <dbReference type="EMBL" id="BBY65808.1"/>
    </source>
</evidence>
<dbReference type="Proteomes" id="UP000467148">
    <property type="component" value="Chromosome"/>
</dbReference>
<accession>A0A7I7T9Q5</accession>
<dbReference type="SUPFAM" id="SSF56112">
    <property type="entry name" value="Protein kinase-like (PK-like)"/>
    <property type="match status" value="1"/>
</dbReference>
<dbReference type="EMBL" id="AP022596">
    <property type="protein sequence ID" value="BBY65808.1"/>
    <property type="molecule type" value="Genomic_DNA"/>
</dbReference>
<evidence type="ECO:0000313" key="3">
    <source>
        <dbReference type="Proteomes" id="UP000467148"/>
    </source>
</evidence>
<name>A0A7I7T9Q5_9MYCO</name>
<dbReference type="Gene3D" id="3.30.200.20">
    <property type="entry name" value="Phosphorylase Kinase, domain 1"/>
    <property type="match status" value="1"/>
</dbReference>
<dbReference type="GO" id="GO:0016740">
    <property type="term" value="F:transferase activity"/>
    <property type="evidence" value="ECO:0007669"/>
    <property type="project" value="UniProtKB-KW"/>
</dbReference>
<gene>
    <name evidence="2" type="ORF">MHEL_40510</name>
</gene>
<keyword evidence="2" id="KW-0808">Transferase</keyword>
<dbReference type="InterPro" id="IPR011009">
    <property type="entry name" value="Kinase-like_dom_sf"/>
</dbReference>
<keyword evidence="3" id="KW-1185">Reference proteome</keyword>
<feature type="domain" description="Aminoglycoside phosphotransferase" evidence="1">
    <location>
        <begin position="40"/>
        <end position="282"/>
    </location>
</feature>
<dbReference type="InterPro" id="IPR002575">
    <property type="entry name" value="Aminoglycoside_PTrfase"/>
</dbReference>
<proteinExistence type="predicted"/>
<evidence type="ECO:0000259" key="1">
    <source>
        <dbReference type="Pfam" id="PF01636"/>
    </source>
</evidence>
<dbReference type="Pfam" id="PF01636">
    <property type="entry name" value="APH"/>
    <property type="match status" value="1"/>
</dbReference>
<dbReference type="CDD" id="cd05154">
    <property type="entry name" value="ACAD10_11_N-like"/>
    <property type="match status" value="1"/>
</dbReference>
<dbReference type="PANTHER" id="PTHR21310">
    <property type="entry name" value="AMINOGLYCOSIDE PHOSPHOTRANSFERASE-RELATED-RELATED"/>
    <property type="match status" value="1"/>
</dbReference>
<reference evidence="2 3" key="1">
    <citation type="journal article" date="2019" name="Emerg. Microbes Infect.">
        <title>Comprehensive subspecies identification of 175 nontuberculous mycobacteria species based on 7547 genomic profiles.</title>
        <authorList>
            <person name="Matsumoto Y."/>
            <person name="Kinjo T."/>
            <person name="Motooka D."/>
            <person name="Nabeya D."/>
            <person name="Jung N."/>
            <person name="Uechi K."/>
            <person name="Horii T."/>
            <person name="Iida T."/>
            <person name="Fujita J."/>
            <person name="Nakamura S."/>
        </authorList>
    </citation>
    <scope>NUCLEOTIDE SEQUENCE [LARGE SCALE GENOMIC DNA]</scope>
    <source>
        <strain evidence="2 3">JCM 30396</strain>
    </source>
</reference>
<dbReference type="PANTHER" id="PTHR21310:SF40">
    <property type="entry name" value="AMINOGLYCOSIDE PHOSPHOTRANSFERASE DOMAIN-CONTAINING PROTEIN-RELATED"/>
    <property type="match status" value="1"/>
</dbReference>
<dbReference type="RefSeq" id="WP_163749825.1">
    <property type="nucleotide sequence ID" value="NZ_AP022596.1"/>
</dbReference>